<organism evidence="1 2">
    <name type="scientific">Pacificispira spongiicola</name>
    <dbReference type="NCBI Taxonomy" id="2729598"/>
    <lineage>
        <taxon>Bacteria</taxon>
        <taxon>Pseudomonadati</taxon>
        <taxon>Pseudomonadota</taxon>
        <taxon>Alphaproteobacteria</taxon>
        <taxon>Rhodospirillales</taxon>
        <taxon>Rhodospirillaceae</taxon>
        <taxon>Pacificispira</taxon>
    </lineage>
</organism>
<reference evidence="1 2" key="1">
    <citation type="submission" date="2020-04" db="EMBL/GenBank/DDBJ databases">
        <title>Rhodospirillaceae bacterium KN72 isolated from deep sea.</title>
        <authorList>
            <person name="Zhang D.-C."/>
        </authorList>
    </citation>
    <scope>NUCLEOTIDE SEQUENCE [LARGE SCALE GENOMIC DNA]</scope>
    <source>
        <strain evidence="1 2">KN72</strain>
    </source>
</reference>
<gene>
    <name evidence="1" type="ORF">HH303_13025</name>
</gene>
<protein>
    <recommendedName>
        <fullName evidence="3">Beta-lactamase-related domain-containing protein</fullName>
    </recommendedName>
</protein>
<evidence type="ECO:0008006" key="3">
    <source>
        <dbReference type="Google" id="ProtNLM"/>
    </source>
</evidence>
<dbReference type="Gene3D" id="3.40.710.10">
    <property type="entry name" value="DD-peptidase/beta-lactamase superfamily"/>
    <property type="match status" value="1"/>
</dbReference>
<evidence type="ECO:0000313" key="1">
    <source>
        <dbReference type="EMBL" id="NMM45410.1"/>
    </source>
</evidence>
<dbReference type="SUPFAM" id="SSF56601">
    <property type="entry name" value="beta-lactamase/transpeptidase-like"/>
    <property type="match status" value="1"/>
</dbReference>
<dbReference type="Proteomes" id="UP000539372">
    <property type="component" value="Unassembled WGS sequence"/>
</dbReference>
<dbReference type="RefSeq" id="WP_169625749.1">
    <property type="nucleotide sequence ID" value="NZ_JABBNT010000003.1"/>
</dbReference>
<dbReference type="EMBL" id="JABBNT010000003">
    <property type="protein sequence ID" value="NMM45410.1"/>
    <property type="molecule type" value="Genomic_DNA"/>
</dbReference>
<sequence length="558" mass="60530">MALSHEQFTRIAEEKTAFSGPVALTAFTPAGLSIGKADSFSGTVTLSDFRLEARSGAGRAALTLPDMTLGFTSYVDRLVPVPDAESVVIDRRDRFVLLFGVGRIWRESADRGRSRSLLPVSLVDAETGDVFAGLASFLYGDRRGPTPMVFQFSQETAPKRHYDIVGTATVTYTPGPLAGAESRIAAYETRQSTAPVYRDWDVLLNEVPALSGVDFDGLLGDQGDVSASGLIRDGVVYLRGCNTRAGRYPFCRDMRLGLGAMSFPLLGFTALAHIVHRYGDDVMDMTVGDLVPELRRHPKWRITRVSDLINMASGLGETTPQRAKGVVAADGDAAALDIRKARATTDKIAVASGFPSYPWPPGEVFRYRLADSFVLSLAMDRYLKGVIGPDASLRWVLQDRLFRAVGIPRLQMRMSAGNGPSGRVPDIGEGLFPTIGETVRLIRLLRDTQTGIRQTGLSRELVTEALATEAESGLPTGAVYPDGGGTFDLGFWRRPFRSGRGCLVHIPETFGRGGSVIDFIPDELTAFRFADGDPENPATRDSRVLRQAADLAGDFCPR</sequence>
<proteinExistence type="predicted"/>
<accession>A0A7Y0HF44</accession>
<name>A0A7Y0HF44_9PROT</name>
<dbReference type="InterPro" id="IPR012338">
    <property type="entry name" value="Beta-lactam/transpept-like"/>
</dbReference>
<dbReference type="AlphaFoldDB" id="A0A7Y0HF44"/>
<keyword evidence="2" id="KW-1185">Reference proteome</keyword>
<evidence type="ECO:0000313" key="2">
    <source>
        <dbReference type="Proteomes" id="UP000539372"/>
    </source>
</evidence>
<comment type="caution">
    <text evidence="1">The sequence shown here is derived from an EMBL/GenBank/DDBJ whole genome shotgun (WGS) entry which is preliminary data.</text>
</comment>